<dbReference type="GO" id="GO:0120283">
    <property type="term" value="F:protein serine/threonine kinase binding"/>
    <property type="evidence" value="ECO:0007669"/>
    <property type="project" value="Ensembl"/>
</dbReference>
<feature type="domain" description="AAA+ ATPase" evidence="18">
    <location>
        <begin position="181"/>
        <end position="324"/>
    </location>
</feature>
<dbReference type="GO" id="GO:0006270">
    <property type="term" value="P:DNA replication initiation"/>
    <property type="evidence" value="ECO:0007669"/>
    <property type="project" value="UniProtKB-UniRule"/>
</dbReference>
<evidence type="ECO:0000256" key="8">
    <source>
        <dbReference type="ARBA" id="ARBA00022741"/>
    </source>
</evidence>
<dbReference type="RefSeq" id="XP_019405889.1">
    <property type="nucleotide sequence ID" value="XM_019550344.1"/>
</dbReference>
<dbReference type="KEGG" id="cpoo:109320308"/>
<dbReference type="RefSeq" id="XP_019405888.1">
    <property type="nucleotide sequence ID" value="XM_019550343.1"/>
</dbReference>
<dbReference type="GO" id="GO:0003682">
    <property type="term" value="F:chromatin binding"/>
    <property type="evidence" value="ECO:0007669"/>
    <property type="project" value="Ensembl"/>
</dbReference>
<evidence type="ECO:0000256" key="3">
    <source>
        <dbReference type="ARBA" id="ARBA00006184"/>
    </source>
</evidence>
<evidence type="ECO:0000313" key="20">
    <source>
        <dbReference type="Ensembl" id="ENSCPRP00005004042.1"/>
    </source>
</evidence>
<evidence type="ECO:0000313" key="21">
    <source>
        <dbReference type="Proteomes" id="UP000594220"/>
    </source>
</evidence>
<dbReference type="OrthoDB" id="1926878at2759"/>
<dbReference type="GO" id="GO:0005829">
    <property type="term" value="C:cytosol"/>
    <property type="evidence" value="ECO:0007669"/>
    <property type="project" value="Ensembl"/>
</dbReference>
<feature type="domain" description="Cdc6 C-terminal" evidence="19">
    <location>
        <begin position="455"/>
        <end position="535"/>
    </location>
</feature>
<dbReference type="PANTHER" id="PTHR10763">
    <property type="entry name" value="CELL DIVISION CONTROL PROTEIN 6-RELATED"/>
    <property type="match status" value="1"/>
</dbReference>
<feature type="compositionally biased region" description="Basic and acidic residues" evidence="17">
    <location>
        <begin position="116"/>
        <end position="130"/>
    </location>
</feature>
<dbReference type="Gene3D" id="3.40.50.300">
    <property type="entry name" value="P-loop containing nucleotide triphosphate hydrolases"/>
    <property type="match status" value="1"/>
</dbReference>
<dbReference type="CDD" id="cd08768">
    <property type="entry name" value="Cdc6_C"/>
    <property type="match status" value="1"/>
</dbReference>
<dbReference type="Pfam" id="PF09079">
    <property type="entry name" value="WHD_Cdc6"/>
    <property type="match status" value="1"/>
</dbReference>
<dbReference type="Pfam" id="PF22606">
    <property type="entry name" value="Cdc6-ORC-like_ATPase_lid"/>
    <property type="match status" value="1"/>
</dbReference>
<evidence type="ECO:0000259" key="18">
    <source>
        <dbReference type="SMART" id="SM00382"/>
    </source>
</evidence>
<dbReference type="GeneTree" id="ENSGT00530000063498"/>
<dbReference type="GO" id="GO:0000922">
    <property type="term" value="C:spindle pole"/>
    <property type="evidence" value="ECO:0007669"/>
    <property type="project" value="Ensembl"/>
</dbReference>
<evidence type="ECO:0000256" key="17">
    <source>
        <dbReference type="SAM" id="MobiDB-lite"/>
    </source>
</evidence>
<dbReference type="InterPro" id="IPR036390">
    <property type="entry name" value="WH_DNA-bd_sf"/>
</dbReference>
<dbReference type="FunFam" id="1.10.8.60:FF:000058">
    <property type="entry name" value="Cell division control protein"/>
    <property type="match status" value="1"/>
</dbReference>
<dbReference type="InterPro" id="IPR015163">
    <property type="entry name" value="Cdc6_C"/>
</dbReference>
<evidence type="ECO:0000256" key="15">
    <source>
        <dbReference type="ARBA" id="ARBA00062730"/>
    </source>
</evidence>
<dbReference type="GO" id="GO:0072686">
    <property type="term" value="C:mitotic spindle"/>
    <property type="evidence" value="ECO:0007669"/>
    <property type="project" value="Ensembl"/>
</dbReference>
<keyword evidence="12 16" id="KW-0539">Nucleus</keyword>
<protein>
    <recommendedName>
        <fullName evidence="16">Cell division control protein</fullName>
    </recommendedName>
</protein>
<keyword evidence="21" id="KW-1185">Reference proteome</keyword>
<comment type="subcellular location">
    <subcellularLocation>
        <location evidence="2">Cytoplasm</location>
    </subcellularLocation>
    <subcellularLocation>
        <location evidence="1 16">Nucleus</location>
    </subcellularLocation>
</comment>
<keyword evidence="13" id="KW-0131">Cell cycle</keyword>
<evidence type="ECO:0000256" key="13">
    <source>
        <dbReference type="ARBA" id="ARBA00023306"/>
    </source>
</evidence>
<feature type="region of interest" description="Disordered" evidence="17">
    <location>
        <begin position="1"/>
        <end position="56"/>
    </location>
</feature>
<dbReference type="InterPro" id="IPR049945">
    <property type="entry name" value="AAA_22"/>
</dbReference>
<evidence type="ECO:0000256" key="11">
    <source>
        <dbReference type="ARBA" id="ARBA00022843"/>
    </source>
</evidence>
<dbReference type="Proteomes" id="UP000594220">
    <property type="component" value="Unplaced"/>
</dbReference>
<dbReference type="GO" id="GO:0032467">
    <property type="term" value="P:positive regulation of cytokinesis"/>
    <property type="evidence" value="ECO:0007669"/>
    <property type="project" value="Ensembl"/>
</dbReference>
<comment type="similarity">
    <text evidence="3 16">Belongs to the CDC6/cdc18 family.</text>
</comment>
<reference evidence="20" key="2">
    <citation type="submission" date="2025-09" db="UniProtKB">
        <authorList>
            <consortium name="Ensembl"/>
        </authorList>
    </citation>
    <scope>IDENTIFICATION</scope>
</reference>
<dbReference type="Pfam" id="PF13401">
    <property type="entry name" value="AAA_22"/>
    <property type="match status" value="1"/>
</dbReference>
<keyword evidence="10" id="KW-0067">ATP-binding</keyword>
<dbReference type="GeneID" id="109320308"/>
<evidence type="ECO:0000256" key="1">
    <source>
        <dbReference type="ARBA" id="ARBA00004123"/>
    </source>
</evidence>
<dbReference type="OMA" id="WPTDEVY"/>
<dbReference type="FunFam" id="3.40.50.300:FF:000547">
    <property type="entry name" value="Cell division control protein"/>
    <property type="match status" value="1"/>
</dbReference>
<name>A0A7M4E407_CROPO</name>
<dbReference type="CDD" id="cd00009">
    <property type="entry name" value="AAA"/>
    <property type="match status" value="1"/>
</dbReference>
<dbReference type="GO" id="GO:0033314">
    <property type="term" value="P:mitotic DNA replication checkpoint signaling"/>
    <property type="evidence" value="ECO:0007669"/>
    <property type="project" value="TreeGrafter"/>
</dbReference>
<dbReference type="PANTHER" id="PTHR10763:SF26">
    <property type="entry name" value="CELL DIVISION CONTROL PROTEIN 6 HOMOLOG"/>
    <property type="match status" value="1"/>
</dbReference>
<feature type="region of interest" description="Disordered" evidence="17">
    <location>
        <begin position="68"/>
        <end position="130"/>
    </location>
</feature>
<evidence type="ECO:0000256" key="5">
    <source>
        <dbReference type="ARBA" id="ARBA00022553"/>
    </source>
</evidence>
<evidence type="ECO:0000256" key="2">
    <source>
        <dbReference type="ARBA" id="ARBA00004496"/>
    </source>
</evidence>
<dbReference type="GO" id="GO:0051301">
    <property type="term" value="P:cell division"/>
    <property type="evidence" value="ECO:0007669"/>
    <property type="project" value="UniProtKB-UniRule"/>
</dbReference>
<dbReference type="GO" id="GO:0051984">
    <property type="term" value="P:positive regulation of chromosome segregation"/>
    <property type="evidence" value="ECO:0007669"/>
    <property type="project" value="Ensembl"/>
</dbReference>
<dbReference type="SMART" id="SM01074">
    <property type="entry name" value="Cdc6_C"/>
    <property type="match status" value="1"/>
</dbReference>
<dbReference type="GO" id="GO:0005654">
    <property type="term" value="C:nucleoplasm"/>
    <property type="evidence" value="ECO:0007669"/>
    <property type="project" value="Ensembl"/>
</dbReference>
<dbReference type="FunFam" id="1.10.10.10:FF:000265">
    <property type="entry name" value="Cell division control protein"/>
    <property type="match status" value="1"/>
</dbReference>
<proteinExistence type="inferred from homology"/>
<dbReference type="Ensembl" id="ENSCPRT00005004742.1">
    <property type="protein sequence ID" value="ENSCPRP00005004042.1"/>
    <property type="gene ID" value="ENSCPRG00005002969.1"/>
</dbReference>
<dbReference type="InterPro" id="IPR003593">
    <property type="entry name" value="AAA+_ATPase"/>
</dbReference>
<dbReference type="InterPro" id="IPR050311">
    <property type="entry name" value="ORC1/CDC6"/>
</dbReference>
<evidence type="ECO:0000256" key="7">
    <source>
        <dbReference type="ARBA" id="ARBA00022705"/>
    </source>
</evidence>
<evidence type="ECO:0000256" key="4">
    <source>
        <dbReference type="ARBA" id="ARBA00022490"/>
    </source>
</evidence>
<dbReference type="CTD" id="990"/>
<dbReference type="Gene3D" id="1.10.8.60">
    <property type="match status" value="1"/>
</dbReference>
<organism evidence="20 21">
    <name type="scientific">Crocodylus porosus</name>
    <name type="common">Saltwater crocodile</name>
    <name type="synonym">Estuarine crocodile</name>
    <dbReference type="NCBI Taxonomy" id="8502"/>
    <lineage>
        <taxon>Eukaryota</taxon>
        <taxon>Metazoa</taxon>
        <taxon>Chordata</taxon>
        <taxon>Craniata</taxon>
        <taxon>Vertebrata</taxon>
        <taxon>Euteleostomi</taxon>
        <taxon>Archelosauria</taxon>
        <taxon>Archosauria</taxon>
        <taxon>Crocodylia</taxon>
        <taxon>Longirostres</taxon>
        <taxon>Crocodylidae</taxon>
        <taxon>Crocodylus</taxon>
    </lineage>
</organism>
<keyword evidence="5" id="KW-0597">Phosphoprotein</keyword>
<comment type="subunit">
    <text evidence="15">Interacts with PCNA, ORC1, cyclin-CDK. Interacts with HUWE1. Interacts with ANKRD17. Interacts with GRWD1; origin binding of GRWD1 is dependent on CDC6. Interacts with CDT1; are mutually dependent on one another for loading MCM complexes onto chromatin. Interacts with TTC4. Interacts (via Cy motif) with CCNF; the interaction takes place during G2 and M phase. Interacts with CDH1.</text>
</comment>
<dbReference type="GO" id="GO:0016887">
    <property type="term" value="F:ATP hydrolysis activity"/>
    <property type="evidence" value="ECO:0007669"/>
    <property type="project" value="InterPro"/>
</dbReference>
<dbReference type="SUPFAM" id="SSF52540">
    <property type="entry name" value="P-loop containing nucleoside triphosphate hydrolases"/>
    <property type="match status" value="1"/>
</dbReference>
<keyword evidence="7" id="KW-0235">DNA replication</keyword>
<dbReference type="GO" id="GO:0030071">
    <property type="term" value="P:regulation of mitotic metaphase/anaphase transition"/>
    <property type="evidence" value="ECO:0007669"/>
    <property type="project" value="Ensembl"/>
</dbReference>
<sequence>MPSTRAQVQAAISFPKKKLARTPSKGLGSCRAPEPSGAAPGPGPAPALPLSPRKRLGDDNLCNIVQLAPCSPTKQSKKENGPPSVSHKGRRLFFGEQLTARSPDKRSNFVLSPIRKGQETPRSSERSPKKDMCTRLFKQEGSCYQQVKRVLHTAVPDRLHAREKETDFIKQFLKEHVCGEKPGSLYISGAPGTGKTACLSKILQDFKGKLTGSKTIVLNCMSLSSSQAVFPAIAEQMGLQAVAKLAGKEITRKLEKQLTVKGAPMILLVLDELDQLDSRRQDVLYTVFEWPWLANSRLVLIGVANALDLTDRMLTRLQARPKCKPQLLNFPPYTKDEITSILQERLKQVPGAQVLDSAAIQFCARKVSAVSGDARKALDVCRRAIEIVEVDVRSQTVLKPLPGCKSPTSAMVSPVSKRVGLPHISQVISDVYGDRMAPRGGGANDSFPLQQKILVCSLLLLAKQSKAKEVMLGKLHEAYSKVCRKQQVAAIDQSECISLVASLESRGILGLKKAKETRLSKVFLKIEERDVEHALTDGVLVGNILAGGLL</sequence>
<dbReference type="InterPro" id="IPR027417">
    <property type="entry name" value="P-loop_NTPase"/>
</dbReference>
<dbReference type="SUPFAM" id="SSF46785">
    <property type="entry name" value="Winged helix' DNA-binding domain"/>
    <property type="match status" value="1"/>
</dbReference>
<dbReference type="InterPro" id="IPR054425">
    <property type="entry name" value="Cdc6_ORC1-like_ATPase_lid"/>
</dbReference>
<evidence type="ECO:0000259" key="19">
    <source>
        <dbReference type="SMART" id="SM01074"/>
    </source>
</evidence>
<evidence type="ECO:0000256" key="12">
    <source>
        <dbReference type="ARBA" id="ARBA00023242"/>
    </source>
</evidence>
<keyword evidence="6" id="KW-0132">Cell division</keyword>
<dbReference type="GO" id="GO:0045171">
    <property type="term" value="C:intercellular bridge"/>
    <property type="evidence" value="ECO:0007669"/>
    <property type="project" value="Ensembl"/>
</dbReference>
<dbReference type="GO" id="GO:0005524">
    <property type="term" value="F:ATP binding"/>
    <property type="evidence" value="ECO:0007669"/>
    <property type="project" value="UniProtKB-KW"/>
</dbReference>
<reference evidence="20" key="1">
    <citation type="submission" date="2025-08" db="UniProtKB">
        <authorList>
            <consortium name="Ensembl"/>
        </authorList>
    </citation>
    <scope>IDENTIFICATION</scope>
</reference>
<dbReference type="Gene3D" id="1.10.10.10">
    <property type="entry name" value="Winged helix-like DNA-binding domain superfamily/Winged helix DNA-binding domain"/>
    <property type="match status" value="1"/>
</dbReference>
<dbReference type="GO" id="GO:0003688">
    <property type="term" value="F:DNA replication origin binding"/>
    <property type="evidence" value="ECO:0007669"/>
    <property type="project" value="TreeGrafter"/>
</dbReference>
<evidence type="ECO:0000256" key="14">
    <source>
        <dbReference type="ARBA" id="ARBA00056036"/>
    </source>
</evidence>
<dbReference type="InterPro" id="IPR016314">
    <property type="entry name" value="Cdc6/18"/>
</dbReference>
<keyword evidence="8" id="KW-0547">Nucleotide-binding</keyword>
<keyword evidence="4" id="KW-0963">Cytoplasm</keyword>
<evidence type="ECO:0000256" key="9">
    <source>
        <dbReference type="ARBA" id="ARBA00022776"/>
    </source>
</evidence>
<gene>
    <name evidence="20" type="primary">CDC6</name>
</gene>
<dbReference type="AlphaFoldDB" id="A0A7M4E407"/>
<dbReference type="SMART" id="SM00382">
    <property type="entry name" value="AAA"/>
    <property type="match status" value="1"/>
</dbReference>
<evidence type="ECO:0000256" key="16">
    <source>
        <dbReference type="PIRNR" id="PIRNR001767"/>
    </source>
</evidence>
<keyword evidence="11" id="KW-0832">Ubl conjugation</keyword>
<accession>A0A7M4E407</accession>
<dbReference type="GO" id="GO:0051233">
    <property type="term" value="C:spindle midzone"/>
    <property type="evidence" value="ECO:0007669"/>
    <property type="project" value="Ensembl"/>
</dbReference>
<keyword evidence="9" id="KW-0498">Mitosis</keyword>
<dbReference type="InterPro" id="IPR036388">
    <property type="entry name" value="WH-like_DNA-bd_sf"/>
</dbReference>
<evidence type="ECO:0000256" key="10">
    <source>
        <dbReference type="ARBA" id="ARBA00022840"/>
    </source>
</evidence>
<dbReference type="PIRSF" id="PIRSF001767">
    <property type="entry name" value="Cdc6"/>
    <property type="match status" value="1"/>
</dbReference>
<comment type="function">
    <text evidence="14 16">Involved in the initiation of DNA replication. Also participates in checkpoint controls that ensure DNA replication is completed before mitosis is initiated.</text>
</comment>
<evidence type="ECO:0000256" key="6">
    <source>
        <dbReference type="ARBA" id="ARBA00022618"/>
    </source>
</evidence>